<feature type="region of interest" description="Disordered" evidence="1">
    <location>
        <begin position="228"/>
        <end position="252"/>
    </location>
</feature>
<proteinExistence type="predicted"/>
<feature type="compositionally biased region" description="Polar residues" evidence="1">
    <location>
        <begin position="170"/>
        <end position="180"/>
    </location>
</feature>
<dbReference type="AlphaFoldDB" id="A0A8R2LXB6"/>
<evidence type="ECO:0000313" key="2">
    <source>
        <dbReference type="EnsemblMetazoa" id="XP_037868503.1"/>
    </source>
</evidence>
<feature type="compositionally biased region" description="Pro residues" evidence="1">
    <location>
        <begin position="1"/>
        <end position="23"/>
    </location>
</feature>
<evidence type="ECO:0000256" key="1">
    <source>
        <dbReference type="SAM" id="MobiDB-lite"/>
    </source>
</evidence>
<accession>A0A8R2LXB6</accession>
<evidence type="ECO:0000313" key="3">
    <source>
        <dbReference type="Proteomes" id="UP000005204"/>
    </source>
</evidence>
<dbReference type="GeneID" id="119628823"/>
<feature type="compositionally biased region" description="Basic and acidic residues" evidence="1">
    <location>
        <begin position="133"/>
        <end position="144"/>
    </location>
</feature>
<feature type="region of interest" description="Disordered" evidence="1">
    <location>
        <begin position="1"/>
        <end position="200"/>
    </location>
</feature>
<sequence length="252" mass="26887">MMGVTIPPPVPPVPRPRNVPAPVAPVVSAPIPKGKGKGKGKWKSSQTPAPPPPSTYPSVSVVEAGPSAATLMAQANPPRQTKKPTPTPRGRAPIVAVNTAHDTRQTAGPAPKSSRNKKKNQKKKERRKLIKKLAREETARKMEVDQPAQEAMEANINADTNPPQLEGQIMPQTQSETLGNTLPPLPPRPQREQRSGRQASQPVGFAAWLLALWEKLSEVVSGVIRESASGYPGQAPIPEIDVNALSETASGK</sequence>
<protein>
    <submittedName>
        <fullName evidence="2">Uncharacterized protein</fullName>
    </submittedName>
</protein>
<feature type="compositionally biased region" description="Basic residues" evidence="1">
    <location>
        <begin position="114"/>
        <end position="132"/>
    </location>
</feature>
<organism evidence="2 3">
    <name type="scientific">Bombyx mori</name>
    <name type="common">Silk moth</name>
    <dbReference type="NCBI Taxonomy" id="7091"/>
    <lineage>
        <taxon>Eukaryota</taxon>
        <taxon>Metazoa</taxon>
        <taxon>Ecdysozoa</taxon>
        <taxon>Arthropoda</taxon>
        <taxon>Hexapoda</taxon>
        <taxon>Insecta</taxon>
        <taxon>Pterygota</taxon>
        <taxon>Neoptera</taxon>
        <taxon>Endopterygota</taxon>
        <taxon>Lepidoptera</taxon>
        <taxon>Glossata</taxon>
        <taxon>Ditrysia</taxon>
        <taxon>Bombycoidea</taxon>
        <taxon>Bombycidae</taxon>
        <taxon>Bombycinae</taxon>
        <taxon>Bombyx</taxon>
    </lineage>
</organism>
<reference evidence="2" key="2">
    <citation type="submission" date="2022-06" db="UniProtKB">
        <authorList>
            <consortium name="EnsemblMetazoa"/>
        </authorList>
    </citation>
    <scope>IDENTIFICATION</scope>
    <source>
        <strain evidence="2">p50T (Dazao)</strain>
    </source>
</reference>
<dbReference type="EnsemblMetazoa" id="XM_038012575.1">
    <property type="protein sequence ID" value="XP_037868503.1"/>
    <property type="gene ID" value="LOC119628823"/>
</dbReference>
<dbReference type="KEGG" id="bmor:119628823"/>
<feature type="compositionally biased region" description="Low complexity" evidence="1">
    <location>
        <begin position="24"/>
        <end position="33"/>
    </location>
</feature>
<reference evidence="3" key="1">
    <citation type="journal article" date="2008" name="Insect Biochem. Mol. Biol.">
        <title>The genome of a lepidopteran model insect, the silkworm Bombyx mori.</title>
        <authorList>
            <consortium name="International Silkworm Genome Consortium"/>
        </authorList>
    </citation>
    <scope>NUCLEOTIDE SEQUENCE [LARGE SCALE GENOMIC DNA]</scope>
    <source>
        <strain evidence="3">p50T</strain>
    </source>
</reference>
<keyword evidence="3" id="KW-1185">Reference proteome</keyword>
<dbReference type="RefSeq" id="XP_037868503.1">
    <property type="nucleotide sequence ID" value="XM_038012575.1"/>
</dbReference>
<name>A0A8R2LXB6_BOMMO</name>
<dbReference type="Proteomes" id="UP000005204">
    <property type="component" value="Unassembled WGS sequence"/>
</dbReference>